<evidence type="ECO:0000313" key="4">
    <source>
        <dbReference type="Proteomes" id="UP001161409"/>
    </source>
</evidence>
<dbReference type="EMBL" id="BSNF01000008">
    <property type="protein sequence ID" value="GLQ07240.1"/>
    <property type="molecule type" value="Genomic_DNA"/>
</dbReference>
<dbReference type="PANTHER" id="PTHR12901:SF10">
    <property type="entry name" value="COENZYME Q-BINDING PROTEIN COQ10, MITOCHONDRIAL"/>
    <property type="match status" value="1"/>
</dbReference>
<dbReference type="RefSeq" id="WP_169561297.1">
    <property type="nucleotide sequence ID" value="NZ_BSNF01000008.1"/>
</dbReference>
<dbReference type="Proteomes" id="UP001161409">
    <property type="component" value="Unassembled WGS sequence"/>
</dbReference>
<feature type="domain" description="Coenzyme Q-binding protein COQ10 START" evidence="2">
    <location>
        <begin position="10"/>
        <end position="135"/>
    </location>
</feature>
<protein>
    <submittedName>
        <fullName evidence="3">Ubiquinone-binding protein</fullName>
    </submittedName>
</protein>
<proteinExistence type="inferred from homology"/>
<comment type="caution">
    <text evidence="3">The sequence shown here is derived from an EMBL/GenBank/DDBJ whole genome shotgun (WGS) entry which is preliminary data.</text>
</comment>
<comment type="similarity">
    <text evidence="1">Belongs to the ribosome association toxin RatA family.</text>
</comment>
<dbReference type="Gene3D" id="3.30.530.20">
    <property type="match status" value="1"/>
</dbReference>
<keyword evidence="3" id="KW-0830">Ubiquinone</keyword>
<organism evidence="3 4">
    <name type="scientific">Sneathiella chinensis</name>
    <dbReference type="NCBI Taxonomy" id="349750"/>
    <lineage>
        <taxon>Bacteria</taxon>
        <taxon>Pseudomonadati</taxon>
        <taxon>Pseudomonadota</taxon>
        <taxon>Alphaproteobacteria</taxon>
        <taxon>Sneathiellales</taxon>
        <taxon>Sneathiellaceae</taxon>
        <taxon>Sneathiella</taxon>
    </lineage>
</organism>
<dbReference type="Pfam" id="PF03364">
    <property type="entry name" value="Polyketide_cyc"/>
    <property type="match status" value="1"/>
</dbReference>
<dbReference type="SUPFAM" id="SSF55961">
    <property type="entry name" value="Bet v1-like"/>
    <property type="match status" value="1"/>
</dbReference>
<reference evidence="3" key="1">
    <citation type="journal article" date="2014" name="Int. J. Syst. Evol. Microbiol.">
        <title>Complete genome of a new Firmicutes species belonging to the dominant human colonic microbiota ('Ruminococcus bicirculans') reveals two chromosomes and a selective capacity to utilize plant glucans.</title>
        <authorList>
            <consortium name="NISC Comparative Sequencing Program"/>
            <person name="Wegmann U."/>
            <person name="Louis P."/>
            <person name="Goesmann A."/>
            <person name="Henrissat B."/>
            <person name="Duncan S.H."/>
            <person name="Flint H.J."/>
        </authorList>
    </citation>
    <scope>NUCLEOTIDE SEQUENCE</scope>
    <source>
        <strain evidence="3">NBRC 103408</strain>
    </source>
</reference>
<keyword evidence="4" id="KW-1185">Reference proteome</keyword>
<sequence>MPTHAEQRILPYTPQQLFDLVAAVEKYPEFLPWCVGARIKENRNDIILADLVIGFKMFRERFTSRVTLNRDDNHIDVEYMDGPFHYLNNHWKFEEHPEGCNIDFFVDFEFRSAILQKTIGLLFNEAVQRMIAAFEHRAEALYGEQTAAWLARQETR</sequence>
<evidence type="ECO:0000256" key="1">
    <source>
        <dbReference type="ARBA" id="ARBA00008918"/>
    </source>
</evidence>
<dbReference type="InterPro" id="IPR044996">
    <property type="entry name" value="COQ10-like"/>
</dbReference>
<dbReference type="InterPro" id="IPR023393">
    <property type="entry name" value="START-like_dom_sf"/>
</dbReference>
<name>A0ABQ5U7T8_9PROT</name>
<reference evidence="3" key="2">
    <citation type="submission" date="2023-01" db="EMBL/GenBank/DDBJ databases">
        <title>Draft genome sequence of Sneathiella chinensis strain NBRC 103408.</title>
        <authorList>
            <person name="Sun Q."/>
            <person name="Mori K."/>
        </authorList>
    </citation>
    <scope>NUCLEOTIDE SEQUENCE</scope>
    <source>
        <strain evidence="3">NBRC 103408</strain>
    </source>
</reference>
<dbReference type="InterPro" id="IPR005031">
    <property type="entry name" value="COQ10_START"/>
</dbReference>
<accession>A0ABQ5U7T8</accession>
<evidence type="ECO:0000313" key="3">
    <source>
        <dbReference type="EMBL" id="GLQ07240.1"/>
    </source>
</evidence>
<dbReference type="CDD" id="cd07813">
    <property type="entry name" value="COQ10p_like"/>
    <property type="match status" value="1"/>
</dbReference>
<dbReference type="PANTHER" id="PTHR12901">
    <property type="entry name" value="SPERM PROTEIN HOMOLOG"/>
    <property type="match status" value="1"/>
</dbReference>
<gene>
    <name evidence="3" type="ORF">GCM10007924_24610</name>
</gene>
<evidence type="ECO:0000259" key="2">
    <source>
        <dbReference type="Pfam" id="PF03364"/>
    </source>
</evidence>